<dbReference type="Proteomes" id="UP001153148">
    <property type="component" value="Unassembled WGS sequence"/>
</dbReference>
<dbReference type="PANTHER" id="PTHR13161">
    <property type="entry name" value="SPLICING FACTOR SUPPRESSOR OF WHITE APRICOT"/>
    <property type="match status" value="1"/>
</dbReference>
<feature type="compositionally biased region" description="Low complexity" evidence="1">
    <location>
        <begin position="451"/>
        <end position="463"/>
    </location>
</feature>
<evidence type="ECO:0000256" key="1">
    <source>
        <dbReference type="SAM" id="MobiDB-lite"/>
    </source>
</evidence>
<feature type="region of interest" description="Disordered" evidence="1">
    <location>
        <begin position="372"/>
        <end position="489"/>
    </location>
</feature>
<comment type="caution">
    <text evidence="2">The sequence shown here is derived from an EMBL/GenBank/DDBJ whole genome shotgun (WGS) entry which is preliminary data.</text>
</comment>
<feature type="region of interest" description="Disordered" evidence="1">
    <location>
        <begin position="584"/>
        <end position="616"/>
    </location>
</feature>
<sequence>MKGCRRGCQIGKQKKRIRIWKLSQVEEKVPDSEAEKENKDMEAQPSGENELSSKSKSSTTKGRHKRRMQHIFMDFASAKEKLTIHKLGHYSIHKFSSFPPLRLSSCQAAKLCQSTPGGSSHRNNLGQLIDKLQYMRIKSSKRLGPTHRQAPVYEDQVIDTTWANSSTSSGIQDESITPIERPTEGLVCNMPVVIEEKQKSTLKRPFETLNDASKECVDTDSLEGPVLSKRSKNAEVLSASTNITITEKLIPPVSNKTFKNVDLWPPLEPDRFAGLLLLESSGASFLSIFENSFRLCGLQNYFYQCVPWGKGHICRLFVSNKMLAVEEGSSPDIAMEATAKIAVKRLINYHYILKIKPNMSLDQLVARPTLPTKKTNVTSVHSSSRSDNKNHSSSRSDNKDHSSSQSDNKDHSSSHSDDKDHYSSRSDNKNHSSSRSDNKDHSSSRSDNKNHSSSRSDNMNHSSSRSDNKDHSSSRSDNKDHSSSPGIGTNVLNNSVSPIFLSWAQSIVKHAGKYSHNLVFSPLFSREELDIIKRVGQKADLRPSFRGNVEGEDLQLVLGRDIWTIARELLRVGGHNDKYQLIPPRNMGTSPSPICHSTTSNQQVPNPTQDSTTSNQTPAELDLKTFEGGYCMFSEMFAGASRLEQDRTRTSFDATSKNRQLARGGWNLEEIYWNLCGGGVKNRLGKTTFSTLYRDVNPSLPVIDNPVYCKCDALDHAATEVAHMG</sequence>
<feature type="compositionally biased region" description="Polar residues" evidence="1">
    <location>
        <begin position="587"/>
        <end position="616"/>
    </location>
</feature>
<reference evidence="2" key="1">
    <citation type="submission" date="2021-03" db="EMBL/GenBank/DDBJ databases">
        <authorList>
            <person name="Tran Van P."/>
        </authorList>
    </citation>
    <scope>NUCLEOTIDE SEQUENCE</scope>
</reference>
<dbReference type="PANTHER" id="PTHR13161:SF15">
    <property type="entry name" value="SPLICING FACTOR, SUPPRESSOR OF WHITE-APRICOT HOMOLOG"/>
    <property type="match status" value="1"/>
</dbReference>
<evidence type="ECO:0000313" key="2">
    <source>
        <dbReference type="EMBL" id="CAG2053748.1"/>
    </source>
</evidence>
<feature type="compositionally biased region" description="Basic and acidic residues" evidence="1">
    <location>
        <begin position="24"/>
        <end position="42"/>
    </location>
</feature>
<name>A0ABN7NGW0_TIMPD</name>
<dbReference type="EMBL" id="CAJPIN010000637">
    <property type="protein sequence ID" value="CAG2053748.1"/>
    <property type="molecule type" value="Genomic_DNA"/>
</dbReference>
<keyword evidence="3" id="KW-1185">Reference proteome</keyword>
<evidence type="ECO:0000313" key="3">
    <source>
        <dbReference type="Proteomes" id="UP001153148"/>
    </source>
</evidence>
<protein>
    <submittedName>
        <fullName evidence="2">Uncharacterized protein</fullName>
    </submittedName>
</protein>
<accession>A0ABN7NGW0</accession>
<proteinExistence type="predicted"/>
<gene>
    <name evidence="2" type="ORF">TPAB3V08_LOCUS796</name>
</gene>
<feature type="region of interest" description="Disordered" evidence="1">
    <location>
        <begin position="23"/>
        <end position="67"/>
    </location>
</feature>
<feature type="compositionally biased region" description="Basic and acidic residues" evidence="1">
    <location>
        <begin position="464"/>
        <end position="482"/>
    </location>
</feature>
<dbReference type="InterPro" id="IPR040397">
    <property type="entry name" value="SWAP"/>
</dbReference>
<feature type="compositionally biased region" description="Basic and acidic residues" evidence="1">
    <location>
        <begin position="384"/>
        <end position="450"/>
    </location>
</feature>
<organism evidence="2 3">
    <name type="scientific">Timema podura</name>
    <name type="common">Walking stick</name>
    <dbReference type="NCBI Taxonomy" id="61482"/>
    <lineage>
        <taxon>Eukaryota</taxon>
        <taxon>Metazoa</taxon>
        <taxon>Ecdysozoa</taxon>
        <taxon>Arthropoda</taxon>
        <taxon>Hexapoda</taxon>
        <taxon>Insecta</taxon>
        <taxon>Pterygota</taxon>
        <taxon>Neoptera</taxon>
        <taxon>Polyneoptera</taxon>
        <taxon>Phasmatodea</taxon>
        <taxon>Timematodea</taxon>
        <taxon>Timematoidea</taxon>
        <taxon>Timematidae</taxon>
        <taxon>Timema</taxon>
    </lineage>
</organism>